<dbReference type="PROSITE" id="PS50977">
    <property type="entry name" value="HTH_TETR_2"/>
    <property type="match status" value="1"/>
</dbReference>
<dbReference type="GO" id="GO:0000976">
    <property type="term" value="F:transcription cis-regulatory region binding"/>
    <property type="evidence" value="ECO:0007669"/>
    <property type="project" value="TreeGrafter"/>
</dbReference>
<dbReference type="InterPro" id="IPR001647">
    <property type="entry name" value="HTH_TetR"/>
</dbReference>
<evidence type="ECO:0000256" key="1">
    <source>
        <dbReference type="ARBA" id="ARBA00023015"/>
    </source>
</evidence>
<dbReference type="AlphaFoldDB" id="A0A6G9Y5A5"/>
<dbReference type="InterPro" id="IPR050109">
    <property type="entry name" value="HTH-type_TetR-like_transc_reg"/>
</dbReference>
<dbReference type="PANTHER" id="PTHR30055:SF234">
    <property type="entry name" value="HTH-TYPE TRANSCRIPTIONAL REGULATOR BETI"/>
    <property type="match status" value="1"/>
</dbReference>
<keyword evidence="3" id="KW-0804">Transcription</keyword>
<proteinExistence type="predicted"/>
<keyword evidence="1" id="KW-0805">Transcription regulation</keyword>
<keyword evidence="7" id="KW-1185">Reference proteome</keyword>
<dbReference type="KEGG" id="nah:F5544_01790"/>
<gene>
    <name evidence="6" type="ORF">F5544_01790</name>
</gene>
<evidence type="ECO:0000256" key="3">
    <source>
        <dbReference type="ARBA" id="ARBA00023163"/>
    </source>
</evidence>
<evidence type="ECO:0000259" key="5">
    <source>
        <dbReference type="PROSITE" id="PS50977"/>
    </source>
</evidence>
<organism evidence="6 7">
    <name type="scientific">Nocardia arthritidis</name>
    <dbReference type="NCBI Taxonomy" id="228602"/>
    <lineage>
        <taxon>Bacteria</taxon>
        <taxon>Bacillati</taxon>
        <taxon>Actinomycetota</taxon>
        <taxon>Actinomycetes</taxon>
        <taxon>Mycobacteriales</taxon>
        <taxon>Nocardiaceae</taxon>
        <taxon>Nocardia</taxon>
    </lineage>
</organism>
<feature type="DNA-binding region" description="H-T-H motif" evidence="4">
    <location>
        <begin position="43"/>
        <end position="62"/>
    </location>
</feature>
<sequence>MRMTNRARTYGGIPADQRRANRREQLLEAAFEVMALDGPGALTIRTVAKQAGLSTRFVYESFADLDELVVAAFELAFRQLSAAVLTAVADTGTDRRTTVVATVEAMVDFFLAAPAKGKLLSTKAYGHPKVAERRLARTEDASRTFGAVLLRLLPDRSPDDPAIELTARFLVGGFGETLTAWIQQAMPYPRDQFVRDNSDLFLAAIATLENR</sequence>
<dbReference type="Gene3D" id="1.10.357.10">
    <property type="entry name" value="Tetracycline Repressor, domain 2"/>
    <property type="match status" value="1"/>
</dbReference>
<dbReference type="EMBL" id="CP046172">
    <property type="protein sequence ID" value="QIS08280.1"/>
    <property type="molecule type" value="Genomic_DNA"/>
</dbReference>
<protein>
    <submittedName>
        <fullName evidence="6">TetR family transcriptional regulator</fullName>
    </submittedName>
</protein>
<accession>A0A6G9Y5A5</accession>
<evidence type="ECO:0000313" key="7">
    <source>
        <dbReference type="Proteomes" id="UP000503540"/>
    </source>
</evidence>
<dbReference type="InterPro" id="IPR009057">
    <property type="entry name" value="Homeodomain-like_sf"/>
</dbReference>
<keyword evidence="2 4" id="KW-0238">DNA-binding</keyword>
<dbReference type="Proteomes" id="UP000503540">
    <property type="component" value="Chromosome"/>
</dbReference>
<name>A0A6G9Y5A5_9NOCA</name>
<dbReference type="Pfam" id="PF00440">
    <property type="entry name" value="TetR_N"/>
    <property type="match status" value="1"/>
</dbReference>
<reference evidence="6 7" key="1">
    <citation type="journal article" date="2019" name="ACS Chem. Biol.">
        <title>Identification and Mobilization of a Cryptic Antibiotic Biosynthesis Gene Locus from a Human-Pathogenic Nocardia Isolate.</title>
        <authorList>
            <person name="Herisse M."/>
            <person name="Ishida K."/>
            <person name="Porter J.L."/>
            <person name="Howden B."/>
            <person name="Hertweck C."/>
            <person name="Stinear T.P."/>
            <person name="Pidot S.J."/>
        </authorList>
    </citation>
    <scope>NUCLEOTIDE SEQUENCE [LARGE SCALE GENOMIC DNA]</scope>
    <source>
        <strain evidence="6 7">AUSMDU00012717</strain>
    </source>
</reference>
<dbReference type="SUPFAM" id="SSF48498">
    <property type="entry name" value="Tetracyclin repressor-like, C-terminal domain"/>
    <property type="match status" value="1"/>
</dbReference>
<evidence type="ECO:0000256" key="4">
    <source>
        <dbReference type="PROSITE-ProRule" id="PRU00335"/>
    </source>
</evidence>
<evidence type="ECO:0000256" key="2">
    <source>
        <dbReference type="ARBA" id="ARBA00023125"/>
    </source>
</evidence>
<evidence type="ECO:0000313" key="6">
    <source>
        <dbReference type="EMBL" id="QIS08280.1"/>
    </source>
</evidence>
<feature type="domain" description="HTH tetR-type" evidence="5">
    <location>
        <begin position="20"/>
        <end position="80"/>
    </location>
</feature>
<dbReference type="GO" id="GO:0003700">
    <property type="term" value="F:DNA-binding transcription factor activity"/>
    <property type="evidence" value="ECO:0007669"/>
    <property type="project" value="TreeGrafter"/>
</dbReference>
<dbReference type="InterPro" id="IPR036271">
    <property type="entry name" value="Tet_transcr_reg_TetR-rel_C_sf"/>
</dbReference>
<dbReference type="SUPFAM" id="SSF46689">
    <property type="entry name" value="Homeodomain-like"/>
    <property type="match status" value="1"/>
</dbReference>
<dbReference type="PANTHER" id="PTHR30055">
    <property type="entry name" value="HTH-TYPE TRANSCRIPTIONAL REGULATOR RUTR"/>
    <property type="match status" value="1"/>
</dbReference>